<reference evidence="1" key="1">
    <citation type="journal article" date="2021" name="Proc. Natl. Acad. Sci. U.S.A.">
        <title>A Catalog of Tens of Thousands of Viruses from Human Metagenomes Reveals Hidden Associations with Chronic Diseases.</title>
        <authorList>
            <person name="Tisza M.J."/>
            <person name="Buck C.B."/>
        </authorList>
    </citation>
    <scope>NUCLEOTIDE SEQUENCE</scope>
    <source>
        <strain evidence="1">CtnPP24</strain>
    </source>
</reference>
<proteinExistence type="predicted"/>
<accession>A0A8S5TZ15</accession>
<dbReference type="EMBL" id="BK015962">
    <property type="protein sequence ID" value="DAF87427.1"/>
    <property type="molecule type" value="Genomic_DNA"/>
</dbReference>
<organism evidence="1">
    <name type="scientific">Siphoviridae sp. ctnPP24</name>
    <dbReference type="NCBI Taxonomy" id="2825662"/>
    <lineage>
        <taxon>Viruses</taxon>
        <taxon>Duplodnaviria</taxon>
        <taxon>Heunggongvirae</taxon>
        <taxon>Uroviricota</taxon>
        <taxon>Caudoviricetes</taxon>
    </lineage>
</organism>
<protein>
    <submittedName>
        <fullName evidence="1">Uncharacterized protein</fullName>
    </submittedName>
</protein>
<evidence type="ECO:0000313" key="1">
    <source>
        <dbReference type="EMBL" id="DAF87427.1"/>
    </source>
</evidence>
<sequence>MMASYNTAILHLANYYLEHHDEISGYYLDGAIDMIHNIYGVRVERVSADMYKIADILMED</sequence>
<name>A0A8S5TZ15_9CAUD</name>